<dbReference type="InterPro" id="IPR003594">
    <property type="entry name" value="HATPase_dom"/>
</dbReference>
<dbReference type="SMART" id="SM00387">
    <property type="entry name" value="HATPase_c"/>
    <property type="match status" value="1"/>
</dbReference>
<dbReference type="PRINTS" id="PR00344">
    <property type="entry name" value="BCTRLSENSOR"/>
</dbReference>
<dbReference type="PANTHER" id="PTHR43065:SF42">
    <property type="entry name" value="TWO-COMPONENT SENSOR PPRA"/>
    <property type="match status" value="1"/>
</dbReference>
<dbReference type="Gene3D" id="1.10.287.130">
    <property type="match status" value="1"/>
</dbReference>
<dbReference type="RefSeq" id="WP_008045298.1">
    <property type="nucleotide sequence ID" value="NZ_CH724152.1"/>
</dbReference>
<sequence length="638" mass="72141">MSWQWFNTFQNRLILYITISTLMPLTVLGFMSHRLTVSALNQQANDLTQSIIHQEVRNLEGFARDARRLANDLIRSTPIRSALEMARSSQQLSGIEQLRIRSNIESQLASTINLQGLIAIEVFTEGQVFSMGDLTAGTLYNRDRLLSWIDECERQQQAMCWPGIETNSQPASQYGFVIPAVVPITEFDQANLQYQTTGYLILKYDVERLYEEVHSEQSEFMYQVVVDNENRTVYHPHKSRLRQTFSIPSMDMNDALSKPVDAEVDDKAVRLFISEIPTMNWKVIGVIPLASITDRGLDISRIASLFFVFALMLMIIAVFFLSKRVVAPITHITNVIKGKSSGTLSSKTSIDEIQQLIHWFNQYKDIVDKEKVQQEELRIAYQELKQTQEHLIESEKMAALGNIVAGVAHEINTPIGVSITANSIYLENLPKITERLESGNITRTEMIDFLHQSGEAAEVLRVNLDRAAKLVNSFKRTAANQHQDNLTDFALKPYIDDVVNSLMPAIKGHDISVIISGSETIKIRSYPGILWQVFTNLIMNSLHHGFDPGDTGQITIDIVHEEYYVRVFYRDTGKGIPAENLTKIFNPFFTTRRHAGSTGLGLNIIYNLVSQDLKGHIACQSKPGHGVEFSLTLPYVVE</sequence>
<gene>
    <name evidence="6" type="ORF">MED297_06983</name>
</gene>
<dbReference type="PROSITE" id="PS50109">
    <property type="entry name" value="HIS_KIN"/>
    <property type="match status" value="1"/>
</dbReference>
<dbReference type="PANTHER" id="PTHR43065">
    <property type="entry name" value="SENSOR HISTIDINE KINASE"/>
    <property type="match status" value="1"/>
</dbReference>
<dbReference type="OrthoDB" id="1931120at2"/>
<dbReference type="Proteomes" id="UP000005953">
    <property type="component" value="Unassembled WGS sequence"/>
</dbReference>
<dbReference type="HOGENOM" id="CLU_000445_133_2_6"/>
<keyword evidence="4" id="KW-1133">Transmembrane helix</keyword>
<keyword evidence="7" id="KW-1185">Reference proteome</keyword>
<evidence type="ECO:0000256" key="2">
    <source>
        <dbReference type="ARBA" id="ARBA00012438"/>
    </source>
</evidence>
<feature type="transmembrane region" description="Helical" evidence="4">
    <location>
        <begin position="302"/>
        <end position="321"/>
    </location>
</feature>
<name>A4BF93_9GAMM</name>
<dbReference type="Gene3D" id="6.10.340.10">
    <property type="match status" value="1"/>
</dbReference>
<keyword evidence="3" id="KW-0597">Phosphoprotein</keyword>
<organism evidence="6 7">
    <name type="scientific">Reinekea blandensis MED297</name>
    <dbReference type="NCBI Taxonomy" id="314283"/>
    <lineage>
        <taxon>Bacteria</taxon>
        <taxon>Pseudomonadati</taxon>
        <taxon>Pseudomonadota</taxon>
        <taxon>Gammaproteobacteria</taxon>
        <taxon>Oceanospirillales</taxon>
        <taxon>Saccharospirillaceae</taxon>
        <taxon>Reinekea</taxon>
    </lineage>
</organism>
<dbReference type="InterPro" id="IPR005467">
    <property type="entry name" value="His_kinase_dom"/>
</dbReference>
<dbReference type="Gene3D" id="3.30.565.10">
    <property type="entry name" value="Histidine kinase-like ATPase, C-terminal domain"/>
    <property type="match status" value="1"/>
</dbReference>
<accession>A4BF93</accession>
<dbReference type="SUPFAM" id="SSF55874">
    <property type="entry name" value="ATPase domain of HSP90 chaperone/DNA topoisomerase II/histidine kinase"/>
    <property type="match status" value="1"/>
</dbReference>
<evidence type="ECO:0000313" key="6">
    <source>
        <dbReference type="EMBL" id="EAR09206.1"/>
    </source>
</evidence>
<dbReference type="STRING" id="314283.MED297_06983"/>
<dbReference type="AlphaFoldDB" id="A4BF93"/>
<evidence type="ECO:0000256" key="3">
    <source>
        <dbReference type="ARBA" id="ARBA00022553"/>
    </source>
</evidence>
<dbReference type="GO" id="GO:0000155">
    <property type="term" value="F:phosphorelay sensor kinase activity"/>
    <property type="evidence" value="ECO:0007669"/>
    <property type="project" value="InterPro"/>
</dbReference>
<dbReference type="Pfam" id="PF02518">
    <property type="entry name" value="HATPase_c"/>
    <property type="match status" value="1"/>
</dbReference>
<keyword evidence="6" id="KW-0418">Kinase</keyword>
<proteinExistence type="predicted"/>
<feature type="transmembrane region" description="Helical" evidence="4">
    <location>
        <begin position="13"/>
        <end position="31"/>
    </location>
</feature>
<dbReference type="InterPro" id="IPR003661">
    <property type="entry name" value="HisK_dim/P_dom"/>
</dbReference>
<feature type="domain" description="Histidine kinase" evidence="5">
    <location>
        <begin position="406"/>
        <end position="637"/>
    </location>
</feature>
<reference evidence="6 7" key="1">
    <citation type="submission" date="2006-02" db="EMBL/GenBank/DDBJ databases">
        <authorList>
            <person name="Pinhassi J."/>
            <person name="Pedros-Alio C."/>
            <person name="Ferriera S."/>
            <person name="Johnson J."/>
            <person name="Kravitz S."/>
            <person name="Halpern A."/>
            <person name="Remington K."/>
            <person name="Beeson K."/>
            <person name="Tran B."/>
            <person name="Rogers Y.-H."/>
            <person name="Friedman R."/>
            <person name="Venter J.C."/>
        </authorList>
    </citation>
    <scope>NUCLEOTIDE SEQUENCE [LARGE SCALE GENOMIC DNA]</scope>
    <source>
        <strain evidence="6 7">MED297</strain>
    </source>
</reference>
<evidence type="ECO:0000256" key="1">
    <source>
        <dbReference type="ARBA" id="ARBA00000085"/>
    </source>
</evidence>
<dbReference type="EMBL" id="AAOE01000012">
    <property type="protein sequence ID" value="EAR09206.1"/>
    <property type="molecule type" value="Genomic_DNA"/>
</dbReference>
<keyword evidence="4" id="KW-0472">Membrane</keyword>
<protein>
    <recommendedName>
        <fullName evidence="2">histidine kinase</fullName>
        <ecNumber evidence="2">2.7.13.3</ecNumber>
    </recommendedName>
</protein>
<keyword evidence="4" id="KW-0812">Transmembrane</keyword>
<dbReference type="InterPro" id="IPR004358">
    <property type="entry name" value="Sig_transdc_His_kin-like_C"/>
</dbReference>
<dbReference type="CDD" id="cd00082">
    <property type="entry name" value="HisKA"/>
    <property type="match status" value="1"/>
</dbReference>
<keyword evidence="6" id="KW-0808">Transferase</keyword>
<dbReference type="InterPro" id="IPR036890">
    <property type="entry name" value="HATPase_C_sf"/>
</dbReference>
<comment type="catalytic activity">
    <reaction evidence="1">
        <text>ATP + protein L-histidine = ADP + protein N-phospho-L-histidine.</text>
        <dbReference type="EC" id="2.7.13.3"/>
    </reaction>
</comment>
<evidence type="ECO:0000256" key="4">
    <source>
        <dbReference type="SAM" id="Phobius"/>
    </source>
</evidence>
<evidence type="ECO:0000259" key="5">
    <source>
        <dbReference type="PROSITE" id="PS50109"/>
    </source>
</evidence>
<comment type="caution">
    <text evidence="6">The sequence shown here is derived from an EMBL/GenBank/DDBJ whole genome shotgun (WGS) entry which is preliminary data.</text>
</comment>
<evidence type="ECO:0000313" key="7">
    <source>
        <dbReference type="Proteomes" id="UP000005953"/>
    </source>
</evidence>
<dbReference type="EC" id="2.7.13.3" evidence="2"/>